<sequence>MCGGVVLIVTRWWLAWLLWSVACVMALLGANLSPSWLLAPPSTDPATPQHLGLVTQPVQNYTSFTPSFLQDQSSGGPAEWSAWRSVRERPRASLGLWLRCTVMGSEPRTSLHCGVYVTAVPDLPSAQVVALVGVVSATVVTAVSCLAICSSACLRLISGRNWFTIIGTMQATAGAMCLAGVAAFPMGWDSPRVQNQCGADAGVYYPSSCTVGWATYLTLAASIGLLLCTCLSSFAAKSTTTEDVAEEINKGNNVVCLI</sequence>
<reference evidence="6" key="2">
    <citation type="submission" date="2024-01" db="EMBL/GenBank/DDBJ databases">
        <authorList>
            <person name="He J."/>
            <person name="Wang M."/>
            <person name="Zheng J."/>
            <person name="Liu Z."/>
        </authorList>
    </citation>
    <scope>NUCLEOTIDE SEQUENCE</scope>
    <source>
        <strain evidence="6">ZL_2023a</strain>
        <tissue evidence="6">Muscle</tissue>
    </source>
</reference>
<dbReference type="EMBL" id="JARKIK010000020">
    <property type="protein sequence ID" value="KAK8745077.1"/>
    <property type="molecule type" value="Genomic_DNA"/>
</dbReference>
<organism evidence="6 7">
    <name type="scientific">Cherax quadricarinatus</name>
    <name type="common">Australian red claw crayfish</name>
    <dbReference type="NCBI Taxonomy" id="27406"/>
    <lineage>
        <taxon>Eukaryota</taxon>
        <taxon>Metazoa</taxon>
        <taxon>Ecdysozoa</taxon>
        <taxon>Arthropoda</taxon>
        <taxon>Crustacea</taxon>
        <taxon>Multicrustacea</taxon>
        <taxon>Malacostraca</taxon>
        <taxon>Eumalacostraca</taxon>
        <taxon>Eucarida</taxon>
        <taxon>Decapoda</taxon>
        <taxon>Pleocyemata</taxon>
        <taxon>Astacidea</taxon>
        <taxon>Parastacoidea</taxon>
        <taxon>Parastacidae</taxon>
        <taxon>Cherax</taxon>
    </lineage>
</organism>
<dbReference type="PANTHER" id="PTHR12489">
    <property type="entry name" value="LIPOMA HMGIC FUSION PARTNER-LIKE PROTEIN"/>
    <property type="match status" value="1"/>
</dbReference>
<keyword evidence="3 5" id="KW-1133">Transmembrane helix</keyword>
<feature type="transmembrane region" description="Helical" evidence="5">
    <location>
        <begin position="12"/>
        <end position="32"/>
    </location>
</feature>
<protein>
    <recommendedName>
        <fullName evidence="8">Lipoma HMGIC fusion partner-like 2 protein</fullName>
    </recommendedName>
</protein>
<feature type="transmembrane region" description="Helical" evidence="5">
    <location>
        <begin position="161"/>
        <end position="184"/>
    </location>
</feature>
<evidence type="ECO:0000256" key="2">
    <source>
        <dbReference type="ARBA" id="ARBA00022692"/>
    </source>
</evidence>
<gene>
    <name evidence="6" type="ORF">OTU49_000448</name>
</gene>
<evidence type="ECO:0000256" key="5">
    <source>
        <dbReference type="SAM" id="Phobius"/>
    </source>
</evidence>
<comment type="caution">
    <text evidence="6">The sequence shown here is derived from an EMBL/GenBank/DDBJ whole genome shotgun (WGS) entry which is preliminary data.</text>
</comment>
<reference evidence="6 7" key="1">
    <citation type="journal article" date="2024" name="BMC Genomics">
        <title>Genome assembly of redclaw crayfish (Cherax quadricarinatus) provides insights into its immune adaptation and hypoxia tolerance.</title>
        <authorList>
            <person name="Liu Z."/>
            <person name="Zheng J."/>
            <person name="Li H."/>
            <person name="Fang K."/>
            <person name="Wang S."/>
            <person name="He J."/>
            <person name="Zhou D."/>
            <person name="Weng S."/>
            <person name="Chi M."/>
            <person name="Gu Z."/>
            <person name="He J."/>
            <person name="Li F."/>
            <person name="Wang M."/>
        </authorList>
    </citation>
    <scope>NUCLEOTIDE SEQUENCE [LARGE SCALE GENOMIC DNA]</scope>
    <source>
        <strain evidence="6">ZL_2023a</strain>
    </source>
</reference>
<dbReference type="AlphaFoldDB" id="A0AAW0XKS4"/>
<comment type="subcellular location">
    <subcellularLocation>
        <location evidence="1">Membrane</location>
        <topology evidence="1">Multi-pass membrane protein</topology>
    </subcellularLocation>
</comment>
<keyword evidence="4 5" id="KW-0472">Membrane</keyword>
<evidence type="ECO:0000256" key="3">
    <source>
        <dbReference type="ARBA" id="ARBA00022989"/>
    </source>
</evidence>
<dbReference type="GO" id="GO:0016020">
    <property type="term" value="C:membrane"/>
    <property type="evidence" value="ECO:0007669"/>
    <property type="project" value="UniProtKB-SubCell"/>
</dbReference>
<dbReference type="EMBL" id="JARKIK010000020">
    <property type="protein sequence ID" value="KAK8745076.1"/>
    <property type="molecule type" value="Genomic_DNA"/>
</dbReference>
<name>A0AAW0XKS4_CHEQU</name>
<feature type="transmembrane region" description="Helical" evidence="5">
    <location>
        <begin position="128"/>
        <end position="149"/>
    </location>
</feature>
<evidence type="ECO:0000256" key="4">
    <source>
        <dbReference type="ARBA" id="ARBA00023136"/>
    </source>
</evidence>
<feature type="transmembrane region" description="Helical" evidence="5">
    <location>
        <begin position="213"/>
        <end position="236"/>
    </location>
</feature>
<dbReference type="Gene3D" id="1.20.140.150">
    <property type="match status" value="1"/>
</dbReference>
<evidence type="ECO:0000313" key="7">
    <source>
        <dbReference type="Proteomes" id="UP001445076"/>
    </source>
</evidence>
<dbReference type="InterPro" id="IPR019372">
    <property type="entry name" value="LHFPL"/>
</dbReference>
<evidence type="ECO:0000256" key="1">
    <source>
        <dbReference type="ARBA" id="ARBA00004141"/>
    </source>
</evidence>
<dbReference type="PANTHER" id="PTHR12489:SF19">
    <property type="entry name" value="LHFPL TETRASPAN SUBFAMILY MEMBER 2 PROTEIN"/>
    <property type="match status" value="1"/>
</dbReference>
<keyword evidence="2 5" id="KW-0812">Transmembrane</keyword>
<accession>A0AAW0XKS4</accession>
<proteinExistence type="predicted"/>
<keyword evidence="7" id="KW-1185">Reference proteome</keyword>
<evidence type="ECO:0008006" key="8">
    <source>
        <dbReference type="Google" id="ProtNLM"/>
    </source>
</evidence>
<dbReference type="Pfam" id="PF10242">
    <property type="entry name" value="L_HMGIC_fpl"/>
    <property type="match status" value="1"/>
</dbReference>
<evidence type="ECO:0000313" key="6">
    <source>
        <dbReference type="EMBL" id="KAK8745076.1"/>
    </source>
</evidence>
<dbReference type="Proteomes" id="UP001445076">
    <property type="component" value="Unassembled WGS sequence"/>
</dbReference>